<evidence type="ECO:0000313" key="2">
    <source>
        <dbReference type="Proteomes" id="UP000708208"/>
    </source>
</evidence>
<protein>
    <submittedName>
        <fullName evidence="1">Uncharacterized protein</fullName>
    </submittedName>
</protein>
<organism evidence="1 2">
    <name type="scientific">Allacma fusca</name>
    <dbReference type="NCBI Taxonomy" id="39272"/>
    <lineage>
        <taxon>Eukaryota</taxon>
        <taxon>Metazoa</taxon>
        <taxon>Ecdysozoa</taxon>
        <taxon>Arthropoda</taxon>
        <taxon>Hexapoda</taxon>
        <taxon>Collembola</taxon>
        <taxon>Symphypleona</taxon>
        <taxon>Sminthuridae</taxon>
        <taxon>Allacma</taxon>
    </lineage>
</organism>
<comment type="caution">
    <text evidence="1">The sequence shown here is derived from an EMBL/GenBank/DDBJ whole genome shotgun (WGS) entry which is preliminary data.</text>
</comment>
<keyword evidence="2" id="KW-1185">Reference proteome</keyword>
<dbReference type="Proteomes" id="UP000708208">
    <property type="component" value="Unassembled WGS sequence"/>
</dbReference>
<dbReference type="AlphaFoldDB" id="A0A8J2JVL7"/>
<sequence>MEEEGVYLSAADLKCLNKCKRRPFKPLNWKKRENKNRKDKGLAYKVLYGTRAGKCVPAISPPSGMKICRCPISEPQVRSVEKENSQKYKEKTYSYSLKVNDGDLNDCLTFSITADMQKVLFVKPYHNTTTWIPFKLIMQKKTGFKTLKTIPLTYKAPLTINESKAKDLRDLMEKIPDADKYVYYDNLTKFVVN</sequence>
<name>A0A8J2JVL7_9HEXA</name>
<proteinExistence type="predicted"/>
<gene>
    <name evidence="1" type="ORF">AFUS01_LOCUS15019</name>
</gene>
<reference evidence="1" key="1">
    <citation type="submission" date="2021-06" db="EMBL/GenBank/DDBJ databases">
        <authorList>
            <person name="Hodson N. C."/>
            <person name="Mongue J. A."/>
            <person name="Jaron S. K."/>
        </authorList>
    </citation>
    <scope>NUCLEOTIDE SEQUENCE</scope>
</reference>
<dbReference type="EMBL" id="CAJVCH010130609">
    <property type="protein sequence ID" value="CAG7726089.1"/>
    <property type="molecule type" value="Genomic_DNA"/>
</dbReference>
<dbReference type="OrthoDB" id="6611988at2759"/>
<accession>A0A8J2JVL7</accession>
<evidence type="ECO:0000313" key="1">
    <source>
        <dbReference type="EMBL" id="CAG7726089.1"/>
    </source>
</evidence>